<dbReference type="Pfam" id="PF00041">
    <property type="entry name" value="fn3"/>
    <property type="match status" value="5"/>
</dbReference>
<feature type="region of interest" description="Disordered" evidence="10">
    <location>
        <begin position="1756"/>
        <end position="1822"/>
    </location>
</feature>
<dbReference type="GeneID" id="113392090"/>
<feature type="domain" description="Ig-like" evidence="13">
    <location>
        <begin position="1300"/>
        <end position="1386"/>
    </location>
</feature>
<protein>
    <submittedName>
        <fullName evidence="16">Cell adhesion molecule Dscam1 isoform X41</fullName>
    </submittedName>
</protein>
<dbReference type="InterPro" id="IPR056754">
    <property type="entry name" value="DSCAM/DSCAML_C"/>
</dbReference>
<evidence type="ECO:0000313" key="16">
    <source>
        <dbReference type="RefSeq" id="XP_064072195.1"/>
    </source>
</evidence>
<feature type="domain" description="Ig-like" evidence="13">
    <location>
        <begin position="142"/>
        <end position="219"/>
    </location>
</feature>
<evidence type="ECO:0000256" key="3">
    <source>
        <dbReference type="ARBA" id="ARBA00022729"/>
    </source>
</evidence>
<evidence type="ECO:0000256" key="2">
    <source>
        <dbReference type="ARBA" id="ARBA00022692"/>
    </source>
</evidence>
<feature type="domain" description="Fibronectin type-III" evidence="14">
    <location>
        <begin position="1108"/>
        <end position="1204"/>
    </location>
</feature>
<keyword evidence="6 11" id="KW-1133">Transmembrane helix</keyword>
<dbReference type="InterPro" id="IPR007110">
    <property type="entry name" value="Ig-like_dom"/>
</dbReference>
<feature type="domain" description="Ig-like" evidence="13">
    <location>
        <begin position="419"/>
        <end position="512"/>
    </location>
</feature>
<feature type="compositionally biased region" description="Basic and acidic residues" evidence="10">
    <location>
        <begin position="1929"/>
        <end position="1947"/>
    </location>
</feature>
<feature type="compositionally biased region" description="Polar residues" evidence="10">
    <location>
        <begin position="1801"/>
        <end position="1811"/>
    </location>
</feature>
<feature type="chain" id="PRO_5045979160" evidence="12">
    <location>
        <begin position="22"/>
        <end position="1971"/>
    </location>
</feature>
<dbReference type="SUPFAM" id="SSF49265">
    <property type="entry name" value="Fibronectin type III"/>
    <property type="match status" value="3"/>
</dbReference>
<feature type="transmembrane region" description="Helical" evidence="11">
    <location>
        <begin position="1610"/>
        <end position="1631"/>
    </location>
</feature>
<comment type="subcellular location">
    <subcellularLocation>
        <location evidence="1">Membrane</location>
        <topology evidence="1">Single-pass membrane protein</topology>
    </subcellularLocation>
</comment>
<dbReference type="PANTHER" id="PTHR10075:SF100">
    <property type="entry name" value="FASCICLIN-2"/>
    <property type="match status" value="1"/>
</dbReference>
<dbReference type="Proteomes" id="UP001652626">
    <property type="component" value="Chromosome 10"/>
</dbReference>
<feature type="domain" description="Ig-like" evidence="13">
    <location>
        <begin position="608"/>
        <end position="701"/>
    </location>
</feature>
<evidence type="ECO:0000256" key="7">
    <source>
        <dbReference type="ARBA" id="ARBA00023136"/>
    </source>
</evidence>
<dbReference type="PROSITE" id="PS50835">
    <property type="entry name" value="IG_LIKE"/>
    <property type="match status" value="10"/>
</dbReference>
<evidence type="ECO:0000256" key="12">
    <source>
        <dbReference type="SAM" id="SignalP"/>
    </source>
</evidence>
<gene>
    <name evidence="16" type="primary">LOC113392090</name>
</gene>
<dbReference type="RefSeq" id="XP_064072195.1">
    <property type="nucleotide sequence ID" value="XM_064216125.1"/>
</dbReference>
<dbReference type="Pfam" id="PF12355">
    <property type="entry name" value="Dscam_C"/>
    <property type="match status" value="1"/>
</dbReference>
<keyword evidence="9" id="KW-0393">Immunoglobulin domain</keyword>
<reference evidence="16" key="1">
    <citation type="submission" date="2025-08" db="UniProtKB">
        <authorList>
            <consortium name="RefSeq"/>
        </authorList>
    </citation>
    <scope>IDENTIFICATION</scope>
    <source>
        <tissue evidence="16">Whole body</tissue>
    </source>
</reference>
<evidence type="ECO:0000256" key="5">
    <source>
        <dbReference type="ARBA" id="ARBA00022889"/>
    </source>
</evidence>
<feature type="domain" description="Ig-like" evidence="13">
    <location>
        <begin position="802"/>
        <end position="894"/>
    </location>
</feature>
<keyword evidence="7 11" id="KW-0472">Membrane</keyword>
<keyword evidence="4" id="KW-0677">Repeat</keyword>
<dbReference type="CDD" id="cd20956">
    <property type="entry name" value="IgI_4_Dscam"/>
    <property type="match status" value="1"/>
</dbReference>
<evidence type="ECO:0000313" key="15">
    <source>
        <dbReference type="Proteomes" id="UP001652626"/>
    </source>
</evidence>
<proteinExistence type="predicted"/>
<evidence type="ECO:0000256" key="4">
    <source>
        <dbReference type="ARBA" id="ARBA00022737"/>
    </source>
</evidence>
<evidence type="ECO:0000256" key="6">
    <source>
        <dbReference type="ARBA" id="ARBA00022989"/>
    </source>
</evidence>
<feature type="signal peptide" evidence="12">
    <location>
        <begin position="1"/>
        <end position="21"/>
    </location>
</feature>
<evidence type="ECO:0000256" key="11">
    <source>
        <dbReference type="SAM" id="Phobius"/>
    </source>
</evidence>
<feature type="domain" description="Ig-like" evidence="13">
    <location>
        <begin position="236"/>
        <end position="328"/>
    </location>
</feature>
<keyword evidence="3 12" id="KW-0732">Signal</keyword>
<evidence type="ECO:0000256" key="10">
    <source>
        <dbReference type="SAM" id="MobiDB-lite"/>
    </source>
</evidence>
<evidence type="ECO:0000256" key="1">
    <source>
        <dbReference type="ARBA" id="ARBA00004167"/>
    </source>
</evidence>
<dbReference type="SMART" id="SM00060">
    <property type="entry name" value="FN3"/>
    <property type="match status" value="6"/>
</dbReference>
<evidence type="ECO:0000259" key="14">
    <source>
        <dbReference type="PROSITE" id="PS50853"/>
    </source>
</evidence>
<dbReference type="Pfam" id="PF13927">
    <property type="entry name" value="Ig_3"/>
    <property type="match status" value="4"/>
</dbReference>
<feature type="domain" description="Ig-like" evidence="13">
    <location>
        <begin position="28"/>
        <end position="121"/>
    </location>
</feature>
<feature type="region of interest" description="Disordered" evidence="10">
    <location>
        <begin position="1861"/>
        <end position="1963"/>
    </location>
</feature>
<keyword evidence="2 11" id="KW-0812">Transmembrane</keyword>
<feature type="domain" description="Fibronectin type-III" evidence="14">
    <location>
        <begin position="1488"/>
        <end position="1583"/>
    </location>
</feature>
<dbReference type="CDD" id="cd20958">
    <property type="entry name" value="IgI_5_Dscam"/>
    <property type="match status" value="1"/>
</dbReference>
<organism evidence="15 16">
    <name type="scientific">Vanessa tameamea</name>
    <name type="common">Kamehameha butterfly</name>
    <dbReference type="NCBI Taxonomy" id="334116"/>
    <lineage>
        <taxon>Eukaryota</taxon>
        <taxon>Metazoa</taxon>
        <taxon>Ecdysozoa</taxon>
        <taxon>Arthropoda</taxon>
        <taxon>Hexapoda</taxon>
        <taxon>Insecta</taxon>
        <taxon>Pterygota</taxon>
        <taxon>Neoptera</taxon>
        <taxon>Endopterygota</taxon>
        <taxon>Lepidoptera</taxon>
        <taxon>Glossata</taxon>
        <taxon>Ditrysia</taxon>
        <taxon>Papilionoidea</taxon>
        <taxon>Nymphalidae</taxon>
        <taxon>Nymphalinae</taxon>
        <taxon>Vanessa</taxon>
    </lineage>
</organism>
<feature type="domain" description="Ig-like" evidence="13">
    <location>
        <begin position="332"/>
        <end position="411"/>
    </location>
</feature>
<dbReference type="SMART" id="SM00408">
    <property type="entry name" value="IGc2"/>
    <property type="match status" value="9"/>
</dbReference>
<keyword evidence="15" id="KW-1185">Reference proteome</keyword>
<dbReference type="InterPro" id="IPR013098">
    <property type="entry name" value="Ig_I-set"/>
</dbReference>
<sequence>MAIITGFTVLVALLAIGAVQCEDETIGPIFMKEPPNRVDFSNTTGAVVECAARGSPTPDVIWVRADGTAVGDVPGLRQVLPNGNLVFPPFRAEDYRQEVHAQVYACLATNPVGSIHSRDVNVRAVVAQQYDTDVNKEYVIMGNSIILKCQVPSFVADFIEVLSWHTDENEDFYPGENYEGKYLVLPSGELHIRDVGPEDGYKSYQCRTKHRLTGETRLSATKGRLVITEPIGSKSPSFSSGSKLAWFEISNLQDFALLCPAQGFPVPVFRWYKFIDGSARKQPVVLNDRVKQVSGTLIIKEAKVEDSGKYLCVVNNSVGGESVETVLTVTAPLKSTVEPATQTVDFGRPAVFTCRYEGNPVKTITWLKDGKDMNHHDPILRIESVKKEDKGMYQCFIRNDQESAGASAELKLGGRFEPPQIRHSFGEQTLRSGPSLRLKCVASGNPTPDIAWQLDGDKLNSGERLQIGQFVTADGNVESHLNISSVHTNDGGLYSCIASSKVGSASHAARVNVYGLPYVRVMKKRPVVAGDTLVAHCPVAGYPIDSIVWERDGRVLPINRKQKVFPNGTLVIENVERTSDQATYTCVAKNSQGYNAKGNLELQVMVLPQIHPFTFGDEPANAGDTVGIQCMVTKGDVPLNIKWYLNEKDVTTIQGVSVTKIGHKSSSLSIEAVSFIHKGLYTCYAANQAGHANYSTELIVNVPPRWILEPTDKAFAQGSDAKVECKADGFPKPQVTWKRAEGDTPGDYKDLKPNNPNVKVEDGTLTIANIQKTNEGYYLCEAVNGIGSGLSAVILISVQAPPQFEIKMRNQTARRSEPAVLQCQAKGEKPIGIIWNMNNKRLEPKSDPRYTIREEILPGGVVSDLSIRRTERSDSALFTCVATNAFGSDDTSINMIIQEVPEAPYGLKVLDKSGRTVQLSWAAPYDGNSPIKKFLIEYKRAKGNWEKDIDRVLVPGDATEAGVFSLRPATAYHIRIVAENELGTSEPSETVTIITAEEAPTGMPQDVKVDAVDKHTLRVTWKPPQPQDWNGELQGYYVGYKLASSNKSFVFETVDISKESGKEHHLDIFNLKTYTQYAIVVQTFNKMGSGPVSNEVRAYTAEGAPSAPPQDVLCTTLTAQTIRVSWVSPPLAAANGLIKSYKVIYGPSETWYDEKTKDTKITASSETILHGLKKFTNYSMEVLATTNGGDGVRSVPIHCQTEQDVPEAPRAVKALVMGADSILVSWRPPAQPNGVVTHYNVYTQAQNAEPHPNKVPASQTSYSATDLKAGRYDFWVTASTIIGEGQPSATASCSPSDKVPAKIASFDESFTATYKEDVKLPCLAVGVPPPNILWKVKGHPLEASERVRQLPEGSLQIAGVAREDAGEYSCHVDNQFGTDTVTHTLSVLAPPFPPQLNIASSSVSSLTLRLKPSLDAAQSPAAGYTIHYKQEFGDWETVQIPSNTDTYTLENLFCGSRYQLYVTAYNGIGTGEASDVVIARTRGSKPPVPRAADFIEVGSSSVTLHLKQWLDGGCPMSHFVVENKKKGAAEWNQISNAVKPGGNFVVLDLEPATWYVLRITAHNNAGFNVAEYEFATLTMTGGTIAPVREVGDGALTPEQTLKIILSHLNLIVPVVAAVLVIIIAIVVVCVVRGAREHQHKDDAVYSAAGALGGAGGTLDKRGGLRDELGYIAPPNRKLPPVPGSNYNTCDRVKRQAVIMGAHSTWDPRRHHYERVRRLRRAGSGDTLSTGMEDEICPYATFHLLGFREEMDPSKAIAFPHHHPSHAGTLAHPHPHPHPHHPAHSRAGSQSMPRANSRYARKNSQGGQSAIYSTAPEYDDPATCAEEDQYRARYSRPMYACGPEYDEPACCAPEDEQYTGAYGTPYSDHYGSRPSIGTRKCGSPEPPPPPPRNANTENNCSSSFNESKDSNEISEAECDQPRNYPVRAHTAKDGLHSDEMRKLIDRPESNTPIPQQAVHGRGGLTAYDTVAV</sequence>
<dbReference type="SMART" id="SM00409">
    <property type="entry name" value="IG"/>
    <property type="match status" value="10"/>
</dbReference>
<dbReference type="PANTHER" id="PTHR10075">
    <property type="entry name" value="BASIGIN RELATED"/>
    <property type="match status" value="1"/>
</dbReference>
<feature type="domain" description="Fibronectin type-III" evidence="14">
    <location>
        <begin position="903"/>
        <end position="998"/>
    </location>
</feature>
<feature type="domain" description="Fibronectin type-III" evidence="14">
    <location>
        <begin position="1390"/>
        <end position="1484"/>
    </location>
</feature>
<dbReference type="InterPro" id="IPR003599">
    <property type="entry name" value="Ig_sub"/>
</dbReference>
<accession>A0ABM4ALM6</accession>
<feature type="domain" description="Fibronectin type-III" evidence="14">
    <location>
        <begin position="1208"/>
        <end position="1298"/>
    </location>
</feature>
<evidence type="ECO:0000256" key="9">
    <source>
        <dbReference type="ARBA" id="ARBA00023319"/>
    </source>
</evidence>
<name>A0ABM4ALM6_VANTA</name>
<feature type="domain" description="Ig-like" evidence="13">
    <location>
        <begin position="517"/>
        <end position="601"/>
    </location>
</feature>
<dbReference type="PROSITE" id="PS50853">
    <property type="entry name" value="FN3"/>
    <property type="match status" value="6"/>
</dbReference>
<dbReference type="Pfam" id="PF25059">
    <property type="entry name" value="FN3_DSCAM-DSCAML_C"/>
    <property type="match status" value="1"/>
</dbReference>
<dbReference type="InterPro" id="IPR021012">
    <property type="entry name" value="Dscam1_C"/>
</dbReference>
<keyword evidence="8" id="KW-1015">Disulfide bond</keyword>
<dbReference type="SUPFAM" id="SSF48726">
    <property type="entry name" value="Immunoglobulin"/>
    <property type="match status" value="10"/>
</dbReference>
<dbReference type="InterPro" id="IPR036179">
    <property type="entry name" value="Ig-like_dom_sf"/>
</dbReference>
<dbReference type="InterPro" id="IPR003961">
    <property type="entry name" value="FN3_dom"/>
</dbReference>
<dbReference type="InterPro" id="IPR013783">
    <property type="entry name" value="Ig-like_fold"/>
</dbReference>
<dbReference type="Pfam" id="PF07679">
    <property type="entry name" value="I-set"/>
    <property type="match status" value="4"/>
</dbReference>
<feature type="domain" description="Ig-like" evidence="13">
    <location>
        <begin position="704"/>
        <end position="797"/>
    </location>
</feature>
<keyword evidence="5" id="KW-0130">Cell adhesion</keyword>
<dbReference type="CDD" id="cd00063">
    <property type="entry name" value="FN3"/>
    <property type="match status" value="6"/>
</dbReference>
<evidence type="ECO:0000256" key="8">
    <source>
        <dbReference type="ARBA" id="ARBA00023157"/>
    </source>
</evidence>
<evidence type="ECO:0000259" key="13">
    <source>
        <dbReference type="PROSITE" id="PS50835"/>
    </source>
</evidence>
<feature type="domain" description="Fibronectin type-III" evidence="14">
    <location>
        <begin position="1003"/>
        <end position="1103"/>
    </location>
</feature>
<feature type="compositionally biased region" description="Basic residues" evidence="10">
    <location>
        <begin position="1772"/>
        <end position="1783"/>
    </location>
</feature>
<dbReference type="InterPro" id="IPR036116">
    <property type="entry name" value="FN3_sf"/>
</dbReference>
<feature type="compositionally biased region" description="Polar residues" evidence="10">
    <location>
        <begin position="1892"/>
        <end position="1904"/>
    </location>
</feature>
<dbReference type="Gene3D" id="2.60.40.10">
    <property type="entry name" value="Immunoglobulins"/>
    <property type="match status" value="16"/>
</dbReference>
<dbReference type="InterPro" id="IPR003598">
    <property type="entry name" value="Ig_sub2"/>
</dbReference>